<proteinExistence type="predicted"/>
<feature type="non-terminal residue" evidence="10">
    <location>
        <position position="937"/>
    </location>
</feature>
<evidence type="ECO:0000313" key="11">
    <source>
        <dbReference type="Proteomes" id="UP001152024"/>
    </source>
</evidence>
<dbReference type="CDD" id="cd18578">
    <property type="entry name" value="ABC_6TM_Pgp_ABCB1_D2_like"/>
    <property type="match status" value="1"/>
</dbReference>
<feature type="transmembrane region" description="Helical" evidence="7">
    <location>
        <begin position="836"/>
        <end position="856"/>
    </location>
</feature>
<feature type="transmembrane region" description="Helical" evidence="7">
    <location>
        <begin position="215"/>
        <end position="235"/>
    </location>
</feature>
<sequence length="937" mass="103094">MAPPEGTADTIRNEKKLPAITQEQNDGQRGVIATYLVSYVSLSVDYCADTEKRIFSYSEPLDYVLIVVSAIGSIGSGIAMALMNVIFGSLTEIINDFAQGNKSPAEFRDTASTYVLRFIYVFIGRFVCSYLFTVCLTIAGTRITRTIRYRFLQATLSQEIAYFDSGSGGSVASQATTNGNLIQQGICEKLGLSIQAASTCVGAIVIALITQWKLALITSTIAPAIVIVTGFAIGIDAQIEYKIMSVYSLADSLAEDVVGSIRNVHAFWMRPRLVRKYDEYLVQACKLGDKKSPVWGLLYSIEFFMVFGGYALCFWRGVNMYADGDIKGPGVIITVLFSIVIAASSLTQISPYFTSFAKAASAANDLFVTIDRQPLINALDESGDRPEHVNGEIQVSELSFSYPTRPDVQVLRDFTLTFPARRTTALVGASGSGKSTIIGLLERWYTPTSGSMRIDGRPIETLNINWLRTHIRMVQQEPVLFNGTVFENVCNGLTGTKWQDSSQESKMKRVVEACKMSNAHEFISQLPEGYETQVGERAGLLSGGQKQRIAIARAVISDPQILLLDEATSALDPTSEGLVQKALDQASTGRTTVVIAHKLATIKNADNIVVLSKGEICESGTHSQLLDMKGAYARLVKAQDLESNQKEARGDDVSEVEEETEQKGLSYIQTSASHRKGVPSAIQQQGRLDYSNWRQQGAVYPGQALVLAEMMDVFTYSGPKLRSKGNFFALIFFIIAIGNFVIYFTLGWFCNIISQLLTRSKRITHFYRREMFESILSQDAQFFDRAENTTGALTSRLSSHPTQLQELMGFNLSLIIIVIMQIIATSILGIATGWKLGLVVVFGGLPPLLFAGYLRIRLEFKLNDETGKRFASSSALAGEAVGAIRTVSSLALERQILERYRHRIDGIVQTSVPSIFHSMFWFALSQSIELLVLALGF</sequence>
<dbReference type="Pfam" id="PF00664">
    <property type="entry name" value="ABC_membrane"/>
    <property type="match status" value="2"/>
</dbReference>
<dbReference type="SUPFAM" id="SSF52540">
    <property type="entry name" value="P-loop containing nucleoside triphosphate hydrolases"/>
    <property type="match status" value="1"/>
</dbReference>
<dbReference type="InterPro" id="IPR027417">
    <property type="entry name" value="P-loop_NTPase"/>
</dbReference>
<dbReference type="Proteomes" id="UP001152024">
    <property type="component" value="Unassembled WGS sequence"/>
</dbReference>
<dbReference type="Gene3D" id="1.20.1560.10">
    <property type="entry name" value="ABC transporter type 1, transmembrane domain"/>
    <property type="match status" value="1"/>
</dbReference>
<dbReference type="SMART" id="SM00382">
    <property type="entry name" value="AAA"/>
    <property type="match status" value="1"/>
</dbReference>
<dbReference type="SUPFAM" id="SSF90123">
    <property type="entry name" value="ABC transporter transmembrane region"/>
    <property type="match status" value="2"/>
</dbReference>
<dbReference type="CDD" id="cd18577">
    <property type="entry name" value="ABC_6TM_Pgp_ABCB1_D1_like"/>
    <property type="match status" value="1"/>
</dbReference>
<keyword evidence="3" id="KW-0547">Nucleotide-binding</keyword>
<evidence type="ECO:0000313" key="10">
    <source>
        <dbReference type="EMBL" id="KAJ4137112.1"/>
    </source>
</evidence>
<feature type="domain" description="ABC transporter" evidence="8">
    <location>
        <begin position="393"/>
        <end position="638"/>
    </location>
</feature>
<evidence type="ECO:0000256" key="6">
    <source>
        <dbReference type="ARBA" id="ARBA00023136"/>
    </source>
</evidence>
<feature type="transmembrane region" description="Helical" evidence="7">
    <location>
        <begin position="330"/>
        <end position="349"/>
    </location>
</feature>
<dbReference type="EMBL" id="JAOQBH010000004">
    <property type="protein sequence ID" value="KAJ4137112.1"/>
    <property type="molecule type" value="Genomic_DNA"/>
</dbReference>
<dbReference type="PROSITE" id="PS50929">
    <property type="entry name" value="ABC_TM1F"/>
    <property type="match status" value="2"/>
</dbReference>
<dbReference type="PROSITE" id="PS50893">
    <property type="entry name" value="ABC_TRANSPORTER_2"/>
    <property type="match status" value="1"/>
</dbReference>
<keyword evidence="5 7" id="KW-1133">Transmembrane helix</keyword>
<comment type="subcellular location">
    <subcellularLocation>
        <location evidence="1">Membrane</location>
        <topology evidence="1">Multi-pass membrane protein</topology>
    </subcellularLocation>
</comment>
<accession>A0ABQ8RJV8</accession>
<evidence type="ECO:0000256" key="1">
    <source>
        <dbReference type="ARBA" id="ARBA00004141"/>
    </source>
</evidence>
<dbReference type="PANTHER" id="PTHR43394:SF1">
    <property type="entry name" value="ATP-BINDING CASSETTE SUB-FAMILY B MEMBER 10, MITOCHONDRIAL"/>
    <property type="match status" value="1"/>
</dbReference>
<feature type="domain" description="ABC transmembrane type-1" evidence="9">
    <location>
        <begin position="67"/>
        <end position="358"/>
    </location>
</feature>
<dbReference type="InterPro" id="IPR011527">
    <property type="entry name" value="ABC1_TM_dom"/>
</dbReference>
<dbReference type="PANTHER" id="PTHR43394">
    <property type="entry name" value="ATP-DEPENDENT PERMEASE MDL1, MITOCHONDRIAL"/>
    <property type="match status" value="1"/>
</dbReference>
<keyword evidence="2 7" id="KW-0812">Transmembrane</keyword>
<comment type="caution">
    <text evidence="10">The sequence shown here is derived from an EMBL/GenBank/DDBJ whole genome shotgun (WGS) entry which is preliminary data.</text>
</comment>
<dbReference type="InterPro" id="IPR036640">
    <property type="entry name" value="ABC1_TM_sf"/>
</dbReference>
<feature type="transmembrane region" description="Helical" evidence="7">
    <location>
        <begin position="296"/>
        <end position="318"/>
    </location>
</feature>
<evidence type="ECO:0000256" key="5">
    <source>
        <dbReference type="ARBA" id="ARBA00022989"/>
    </source>
</evidence>
<dbReference type="PROSITE" id="PS00211">
    <property type="entry name" value="ABC_TRANSPORTER_1"/>
    <property type="match status" value="1"/>
</dbReference>
<evidence type="ECO:0000259" key="8">
    <source>
        <dbReference type="PROSITE" id="PS50893"/>
    </source>
</evidence>
<feature type="domain" description="ABC transmembrane type-1" evidence="9">
    <location>
        <begin position="696"/>
        <end position="937"/>
    </location>
</feature>
<organism evidence="10 11">
    <name type="scientific">Fusarium equiseti</name>
    <name type="common">Fusarium scirpi</name>
    <dbReference type="NCBI Taxonomy" id="61235"/>
    <lineage>
        <taxon>Eukaryota</taxon>
        <taxon>Fungi</taxon>
        <taxon>Dikarya</taxon>
        <taxon>Ascomycota</taxon>
        <taxon>Pezizomycotina</taxon>
        <taxon>Sordariomycetes</taxon>
        <taxon>Hypocreomycetidae</taxon>
        <taxon>Hypocreales</taxon>
        <taxon>Nectriaceae</taxon>
        <taxon>Fusarium</taxon>
        <taxon>Fusarium incarnatum-equiseti species complex</taxon>
    </lineage>
</organism>
<evidence type="ECO:0000256" key="2">
    <source>
        <dbReference type="ARBA" id="ARBA00022692"/>
    </source>
</evidence>
<reference evidence="10" key="1">
    <citation type="submission" date="2022-09" db="EMBL/GenBank/DDBJ databases">
        <title>Fusarium specimens isolated from Avocado Roots.</title>
        <authorList>
            <person name="Stajich J."/>
            <person name="Roper C."/>
            <person name="Heimlech-Rivalta G."/>
        </authorList>
    </citation>
    <scope>NUCLEOTIDE SEQUENCE</scope>
    <source>
        <strain evidence="10">CF00095</strain>
    </source>
</reference>
<feature type="transmembrane region" description="Helical" evidence="7">
    <location>
        <begin position="63"/>
        <end position="87"/>
    </location>
</feature>
<protein>
    <recommendedName>
        <fullName evidence="12">Leptomycin B resistance protein pmd1</fullName>
    </recommendedName>
</protein>
<keyword evidence="4" id="KW-0067">ATP-binding</keyword>
<dbReference type="InterPro" id="IPR003439">
    <property type="entry name" value="ABC_transporter-like_ATP-bd"/>
</dbReference>
<dbReference type="InterPro" id="IPR003593">
    <property type="entry name" value="AAA+_ATPase"/>
</dbReference>
<keyword evidence="11" id="KW-1185">Reference proteome</keyword>
<dbReference type="InterPro" id="IPR017871">
    <property type="entry name" value="ABC_transporter-like_CS"/>
</dbReference>
<evidence type="ECO:0000256" key="4">
    <source>
        <dbReference type="ARBA" id="ARBA00022840"/>
    </source>
</evidence>
<dbReference type="Gene3D" id="3.40.50.300">
    <property type="entry name" value="P-loop containing nucleotide triphosphate hydrolases"/>
    <property type="match status" value="1"/>
</dbReference>
<feature type="transmembrane region" description="Helical" evidence="7">
    <location>
        <begin position="807"/>
        <end position="829"/>
    </location>
</feature>
<dbReference type="InterPro" id="IPR039421">
    <property type="entry name" value="Type_1_exporter"/>
</dbReference>
<evidence type="ECO:0000256" key="7">
    <source>
        <dbReference type="SAM" id="Phobius"/>
    </source>
</evidence>
<feature type="transmembrane region" description="Helical" evidence="7">
    <location>
        <begin position="118"/>
        <end position="140"/>
    </location>
</feature>
<dbReference type="CDD" id="cd03249">
    <property type="entry name" value="ABC_MTABC3_MDL1_MDL2"/>
    <property type="match status" value="1"/>
</dbReference>
<evidence type="ECO:0008006" key="12">
    <source>
        <dbReference type="Google" id="ProtNLM"/>
    </source>
</evidence>
<gene>
    <name evidence="10" type="ORF">NW768_002692</name>
</gene>
<dbReference type="Pfam" id="PF00005">
    <property type="entry name" value="ABC_tran"/>
    <property type="match status" value="1"/>
</dbReference>
<feature type="transmembrane region" description="Helical" evidence="7">
    <location>
        <begin position="727"/>
        <end position="749"/>
    </location>
</feature>
<evidence type="ECO:0000259" key="9">
    <source>
        <dbReference type="PROSITE" id="PS50929"/>
    </source>
</evidence>
<name>A0ABQ8RJV8_FUSEQ</name>
<evidence type="ECO:0000256" key="3">
    <source>
        <dbReference type="ARBA" id="ARBA00022741"/>
    </source>
</evidence>
<keyword evidence="6 7" id="KW-0472">Membrane</keyword>